<dbReference type="InterPro" id="IPR001138">
    <property type="entry name" value="Zn2Cys6_DnaBD"/>
</dbReference>
<evidence type="ECO:0000313" key="6">
    <source>
        <dbReference type="EMBL" id="KAJ5097969.1"/>
    </source>
</evidence>
<dbReference type="AlphaFoldDB" id="A0A9W9FDA6"/>
<name>A0A9W9FDA6_9EURO</name>
<evidence type="ECO:0000313" key="7">
    <source>
        <dbReference type="Proteomes" id="UP001149074"/>
    </source>
</evidence>
<proteinExistence type="predicted"/>
<dbReference type="Gene3D" id="4.10.240.10">
    <property type="entry name" value="Zn(2)-C6 fungal-type DNA-binding domain"/>
    <property type="match status" value="1"/>
</dbReference>
<dbReference type="PANTHER" id="PTHR38791">
    <property type="entry name" value="ZN(II)2CYS6 TRANSCRIPTION FACTOR (EUROFUNG)-RELATED-RELATED"/>
    <property type="match status" value="1"/>
</dbReference>
<keyword evidence="2" id="KW-0238">DNA-binding</keyword>
<dbReference type="OrthoDB" id="5429770at2759"/>
<dbReference type="CDD" id="cd00067">
    <property type="entry name" value="GAL4"/>
    <property type="match status" value="1"/>
</dbReference>
<dbReference type="InterPro" id="IPR053175">
    <property type="entry name" value="DHMBA_Reg_Transcription_Factor"/>
</dbReference>
<evidence type="ECO:0000256" key="2">
    <source>
        <dbReference type="ARBA" id="ARBA00023125"/>
    </source>
</evidence>
<dbReference type="GO" id="GO:0003677">
    <property type="term" value="F:DNA binding"/>
    <property type="evidence" value="ECO:0007669"/>
    <property type="project" value="UniProtKB-KW"/>
</dbReference>
<keyword evidence="3" id="KW-0804">Transcription</keyword>
<organism evidence="6 7">
    <name type="scientific">Penicillium argentinense</name>
    <dbReference type="NCBI Taxonomy" id="1131581"/>
    <lineage>
        <taxon>Eukaryota</taxon>
        <taxon>Fungi</taxon>
        <taxon>Dikarya</taxon>
        <taxon>Ascomycota</taxon>
        <taxon>Pezizomycotina</taxon>
        <taxon>Eurotiomycetes</taxon>
        <taxon>Eurotiomycetidae</taxon>
        <taxon>Eurotiales</taxon>
        <taxon>Aspergillaceae</taxon>
        <taxon>Penicillium</taxon>
    </lineage>
</organism>
<keyword evidence="4" id="KW-0539">Nucleus</keyword>
<protein>
    <recommendedName>
        <fullName evidence="5">Zn(2)-C6 fungal-type domain-containing protein</fullName>
    </recommendedName>
</protein>
<evidence type="ECO:0000256" key="1">
    <source>
        <dbReference type="ARBA" id="ARBA00023015"/>
    </source>
</evidence>
<keyword evidence="7" id="KW-1185">Reference proteome</keyword>
<dbReference type="SUPFAM" id="SSF57701">
    <property type="entry name" value="Zn2/Cys6 DNA-binding domain"/>
    <property type="match status" value="1"/>
</dbReference>
<dbReference type="Pfam" id="PF00172">
    <property type="entry name" value="Zn_clus"/>
    <property type="match status" value="1"/>
</dbReference>
<evidence type="ECO:0000256" key="3">
    <source>
        <dbReference type="ARBA" id="ARBA00023163"/>
    </source>
</evidence>
<evidence type="ECO:0000256" key="4">
    <source>
        <dbReference type="ARBA" id="ARBA00023242"/>
    </source>
</evidence>
<evidence type="ECO:0000259" key="5">
    <source>
        <dbReference type="PROSITE" id="PS50048"/>
    </source>
</evidence>
<dbReference type="SMART" id="SM00066">
    <property type="entry name" value="GAL4"/>
    <property type="match status" value="1"/>
</dbReference>
<dbReference type="PROSITE" id="PS00463">
    <property type="entry name" value="ZN2_CY6_FUNGAL_1"/>
    <property type="match status" value="1"/>
</dbReference>
<reference evidence="6" key="2">
    <citation type="journal article" date="2023" name="IMA Fungus">
        <title>Comparative genomic study of the Penicillium genus elucidates a diverse pangenome and 15 lateral gene transfer events.</title>
        <authorList>
            <person name="Petersen C."/>
            <person name="Sorensen T."/>
            <person name="Nielsen M.R."/>
            <person name="Sondergaard T.E."/>
            <person name="Sorensen J.L."/>
            <person name="Fitzpatrick D.A."/>
            <person name="Frisvad J.C."/>
            <person name="Nielsen K.L."/>
        </authorList>
    </citation>
    <scope>NUCLEOTIDE SEQUENCE</scope>
    <source>
        <strain evidence="6">IBT 30761</strain>
    </source>
</reference>
<accession>A0A9W9FDA6</accession>
<dbReference type="GO" id="GO:0008270">
    <property type="term" value="F:zinc ion binding"/>
    <property type="evidence" value="ECO:0007669"/>
    <property type="project" value="InterPro"/>
</dbReference>
<dbReference type="GeneID" id="81356443"/>
<feature type="domain" description="Zn(2)-C6 fungal-type" evidence="5">
    <location>
        <begin position="10"/>
        <end position="38"/>
    </location>
</feature>
<dbReference type="Proteomes" id="UP001149074">
    <property type="component" value="Unassembled WGS sequence"/>
</dbReference>
<sequence length="503" mass="55841">MVFRGKPSPGCGPCRQRRIKCDLGIPSCTQCLKVQNKCYGYRDRLDLMFLHQTDNVTPKANPCSSSGSKSRYSKSYSGKSEEWNNATGHGDIMTPPQMQQLVEPLTSRAINLFMFAFSGGVYLEYLPAIYGYHERPASLQTSLEAVALAYLAKVQGRTDLRQMALKTYGIALTLTNLAVRSLAATEQLETATSVLLLALFAVILPRSSTEARDTWSKHVQGALAVLASCNTPEIFDSLSGQSILHHVISTTQIDSINRCKPLPPQLQCLFSVSWLSCGPQVQLWSLIDRISMLNASFSPTSISLSYLSDIQFVDDEIENLLRTMPQAYQSCFEFEEDESEAIQLPVKGGVKRIPFQIFKSHRLAQTWNTLRILRLFNTELLASAASAYLSSVTNDIAAQASLVRLLERATEVATRTSLDICATVPEPLRPRSILKNNPMGIPTDDSAWARSLVWPLSLAKASAHHSDVLRDYIEKQLQILISVPGMCELYMDTPTDSFSVINW</sequence>
<gene>
    <name evidence="6" type="ORF">N7532_004970</name>
</gene>
<dbReference type="PROSITE" id="PS50048">
    <property type="entry name" value="ZN2_CY6_FUNGAL_2"/>
    <property type="match status" value="1"/>
</dbReference>
<dbReference type="InterPro" id="IPR036864">
    <property type="entry name" value="Zn2-C6_fun-type_DNA-bd_sf"/>
</dbReference>
<reference evidence="6" key="1">
    <citation type="submission" date="2022-11" db="EMBL/GenBank/DDBJ databases">
        <authorList>
            <person name="Petersen C."/>
        </authorList>
    </citation>
    <scope>NUCLEOTIDE SEQUENCE</scope>
    <source>
        <strain evidence="6">IBT 30761</strain>
    </source>
</reference>
<dbReference type="RefSeq" id="XP_056473623.1">
    <property type="nucleotide sequence ID" value="XM_056617464.1"/>
</dbReference>
<keyword evidence="1" id="KW-0805">Transcription regulation</keyword>
<dbReference type="EMBL" id="JAPQKI010000005">
    <property type="protein sequence ID" value="KAJ5097969.1"/>
    <property type="molecule type" value="Genomic_DNA"/>
</dbReference>
<dbReference type="GO" id="GO:0000981">
    <property type="term" value="F:DNA-binding transcription factor activity, RNA polymerase II-specific"/>
    <property type="evidence" value="ECO:0007669"/>
    <property type="project" value="InterPro"/>
</dbReference>
<comment type="caution">
    <text evidence="6">The sequence shown here is derived from an EMBL/GenBank/DDBJ whole genome shotgun (WGS) entry which is preliminary data.</text>
</comment>